<dbReference type="Gramene" id="QL05p027776:mrna">
    <property type="protein sequence ID" value="QL05p027776:mrna"/>
    <property type="gene ID" value="QL05p027776"/>
</dbReference>
<sequence>MDEEFSATLAKPLSATGTSTLQLSSSRVKCSNYIVYDSDDYLDRDIDEIADAMATVSKPSTSVLHNLHYLI</sequence>
<name>A0A7N2LQ29_QUELO</name>
<evidence type="ECO:0000313" key="1">
    <source>
        <dbReference type="EnsemblPlants" id="QL05p027776:mrna"/>
    </source>
</evidence>
<reference evidence="1" key="2">
    <citation type="submission" date="2021-01" db="UniProtKB">
        <authorList>
            <consortium name="EnsemblPlants"/>
        </authorList>
    </citation>
    <scope>IDENTIFICATION</scope>
</reference>
<accession>A0A7N2LQ29</accession>
<dbReference type="InParanoid" id="A0A7N2LQ29"/>
<keyword evidence="2" id="KW-1185">Reference proteome</keyword>
<organism evidence="1 2">
    <name type="scientific">Quercus lobata</name>
    <name type="common">Valley oak</name>
    <dbReference type="NCBI Taxonomy" id="97700"/>
    <lineage>
        <taxon>Eukaryota</taxon>
        <taxon>Viridiplantae</taxon>
        <taxon>Streptophyta</taxon>
        <taxon>Embryophyta</taxon>
        <taxon>Tracheophyta</taxon>
        <taxon>Spermatophyta</taxon>
        <taxon>Magnoliopsida</taxon>
        <taxon>eudicotyledons</taxon>
        <taxon>Gunneridae</taxon>
        <taxon>Pentapetalae</taxon>
        <taxon>rosids</taxon>
        <taxon>fabids</taxon>
        <taxon>Fagales</taxon>
        <taxon>Fagaceae</taxon>
        <taxon>Quercus</taxon>
    </lineage>
</organism>
<proteinExistence type="predicted"/>
<dbReference type="EMBL" id="LRBV02000005">
    <property type="status" value="NOT_ANNOTATED_CDS"/>
    <property type="molecule type" value="Genomic_DNA"/>
</dbReference>
<reference evidence="1 2" key="1">
    <citation type="journal article" date="2016" name="G3 (Bethesda)">
        <title>First Draft Assembly and Annotation of the Genome of a California Endemic Oak Quercus lobata Nee (Fagaceae).</title>
        <authorList>
            <person name="Sork V.L."/>
            <person name="Fitz-Gibbon S.T."/>
            <person name="Puiu D."/>
            <person name="Crepeau M."/>
            <person name="Gugger P.F."/>
            <person name="Sherman R."/>
            <person name="Stevens K."/>
            <person name="Langley C.H."/>
            <person name="Pellegrini M."/>
            <person name="Salzberg S.L."/>
        </authorList>
    </citation>
    <scope>NUCLEOTIDE SEQUENCE [LARGE SCALE GENOMIC DNA]</scope>
    <source>
        <strain evidence="1 2">cv. SW786</strain>
    </source>
</reference>
<evidence type="ECO:0000313" key="2">
    <source>
        <dbReference type="Proteomes" id="UP000594261"/>
    </source>
</evidence>
<dbReference type="AlphaFoldDB" id="A0A7N2LQ29"/>
<protein>
    <submittedName>
        <fullName evidence="1">Uncharacterized protein</fullName>
    </submittedName>
</protein>
<dbReference type="Proteomes" id="UP000594261">
    <property type="component" value="Chromosome 5"/>
</dbReference>
<dbReference type="EnsemblPlants" id="QL05p027776:mrna">
    <property type="protein sequence ID" value="QL05p027776:mrna"/>
    <property type="gene ID" value="QL05p027776"/>
</dbReference>